<evidence type="ECO:0000256" key="1">
    <source>
        <dbReference type="PROSITE-ProRule" id="PRU00042"/>
    </source>
</evidence>
<feature type="compositionally biased region" description="Polar residues" evidence="2">
    <location>
        <begin position="199"/>
        <end position="212"/>
    </location>
</feature>
<dbReference type="GO" id="GO:0008270">
    <property type="term" value="F:zinc ion binding"/>
    <property type="evidence" value="ECO:0007669"/>
    <property type="project" value="UniProtKB-KW"/>
</dbReference>
<feature type="compositionally biased region" description="Low complexity" evidence="2">
    <location>
        <begin position="433"/>
        <end position="444"/>
    </location>
</feature>
<feature type="region of interest" description="Disordered" evidence="2">
    <location>
        <begin position="68"/>
        <end position="92"/>
    </location>
</feature>
<keyword evidence="1" id="KW-0863">Zinc-finger</keyword>
<dbReference type="PROSITE" id="PS50157">
    <property type="entry name" value="ZINC_FINGER_C2H2_2"/>
    <property type="match status" value="1"/>
</dbReference>
<evidence type="ECO:0000259" key="3">
    <source>
        <dbReference type="PROSITE" id="PS50157"/>
    </source>
</evidence>
<organism evidence="4 5">
    <name type="scientific">Epicoccum nigrum</name>
    <name type="common">Soil fungus</name>
    <name type="synonym">Epicoccum purpurascens</name>
    <dbReference type="NCBI Taxonomy" id="105696"/>
    <lineage>
        <taxon>Eukaryota</taxon>
        <taxon>Fungi</taxon>
        <taxon>Dikarya</taxon>
        <taxon>Ascomycota</taxon>
        <taxon>Pezizomycotina</taxon>
        <taxon>Dothideomycetes</taxon>
        <taxon>Pleosporomycetidae</taxon>
        <taxon>Pleosporales</taxon>
        <taxon>Pleosporineae</taxon>
        <taxon>Didymellaceae</taxon>
        <taxon>Epicoccum</taxon>
    </lineage>
</organism>
<dbReference type="PANTHER" id="PTHR35391:SF3">
    <property type="entry name" value="FINGER DOMAIN PROTEIN, PUTATIVE (AFU_ORTHOLOGUE AFUA_8G04300)-RELATED"/>
    <property type="match status" value="1"/>
</dbReference>
<evidence type="ECO:0000313" key="4">
    <source>
        <dbReference type="EMBL" id="OSS55111.1"/>
    </source>
</evidence>
<sequence length="829" mass="93028">MSHPYNFTPTFDFTPVDETGYEGQAFQFQDASLQPWNWDTAVHPVPNPNNTWNIAPSQRSVPRIRTPRLRKSGRGGQYLMPPGPQPLPSNQSNAEQMVDPIARFQNSDEPWNPLMRNPDTDINQGVFQVRSEFGQYRQGPCSDNDNVSDSGYHTQPPPSVLSNEPGRLGQELPLELLFQTRGMNVNVRPSAAQPMLRTASDQRSVSQHSSRSGAPKQQIPCEDPTCRWISGCPSEHKKHMLKHVKNFTCSESGCKRAGQGFSTINDLDRHRKSVHKIGVANSKSYMCAADSCTNKDKIWPRLDNFKQHVQRMHKDDDLIELIRLSEYRPPEPAETHDVLSIDPALFVGMGGSEGSLLSPDSHSLPYQSTMSFTTSPMSSTAGISPSVASHDMPFSSYDVSAPAHGNANQQKDISLYSTTNDLSSLPTRRTRSAKSALTSAASTSNLAPGSRQKRKSISQIHLSDEPQTKSEQQQLALAKLSKTEINLEQIVQQVLEAQQNQAGNRRGSNVLSETEKLHASQAIAEILKQKSTSTRSPQRRLTQGSASVARQYCDHRDCRFTGRPCDLKKHKKRHAKPYGCTYPKCHKRFGAKSDWKRHENSQHFQLEAFHCDQLNSSGQKCGQHCHRSSDFQKHLAKHGITAKIQVDVVMQRCKIGKNCQVQFWCGFCQRIEPLKAKRNAAWDERFDHIARHFEKENRLIDDWLCVEGNRTKGELQEEVPLDRKTFPDETDNTEMDAEGDDDDASPITQEGWPSTIRGASESPMQVTPQQQDNLMRGPKPSTYYWICCKCNDGPFACSIQDSCLGLNSESGCSHIRCDCCECYANGREN</sequence>
<keyword evidence="5" id="KW-1185">Reference proteome</keyword>
<dbReference type="SMART" id="SM00355">
    <property type="entry name" value="ZnF_C2H2"/>
    <property type="match status" value="6"/>
</dbReference>
<dbReference type="STRING" id="105696.A0A1Y2MGP8"/>
<dbReference type="Proteomes" id="UP000193240">
    <property type="component" value="Unassembled WGS sequence"/>
</dbReference>
<protein>
    <recommendedName>
        <fullName evidence="3">C2H2-type domain-containing protein</fullName>
    </recommendedName>
</protein>
<feature type="compositionally biased region" description="Polar residues" evidence="2">
    <location>
        <begin position="141"/>
        <end position="153"/>
    </location>
</feature>
<feature type="compositionally biased region" description="Basic and acidic residues" evidence="2">
    <location>
        <begin position="716"/>
        <end position="727"/>
    </location>
</feature>
<feature type="compositionally biased region" description="Polar residues" evidence="2">
    <location>
        <begin position="406"/>
        <end position="426"/>
    </location>
</feature>
<dbReference type="InParanoid" id="A0A1Y2MGP8"/>
<dbReference type="InterPro" id="IPR013087">
    <property type="entry name" value="Znf_C2H2_type"/>
</dbReference>
<feature type="domain" description="C2H2-type" evidence="3">
    <location>
        <begin position="578"/>
        <end position="608"/>
    </location>
</feature>
<dbReference type="Gene3D" id="3.30.160.60">
    <property type="entry name" value="Classic Zinc Finger"/>
    <property type="match status" value="1"/>
</dbReference>
<feature type="compositionally biased region" description="Acidic residues" evidence="2">
    <location>
        <begin position="728"/>
        <end position="744"/>
    </location>
</feature>
<accession>A0A1Y2MGP8</accession>
<reference evidence="4 5" key="1">
    <citation type="journal article" date="2017" name="Genome Announc.">
        <title>Genome sequence of the saprophytic ascomycete Epicoccum nigrum ICMP 19927 strain isolated from New Zealand.</title>
        <authorList>
            <person name="Fokin M."/>
            <person name="Fleetwood D."/>
            <person name="Weir B.S."/>
            <person name="Villas-Boas S.G."/>
        </authorList>
    </citation>
    <scope>NUCLEOTIDE SEQUENCE [LARGE SCALE GENOMIC DNA]</scope>
    <source>
        <strain evidence="4 5">ICMP 19927</strain>
    </source>
</reference>
<keyword evidence="1" id="KW-0862">Zinc</keyword>
<feature type="region of interest" description="Disordered" evidence="2">
    <location>
        <begin position="716"/>
        <end position="763"/>
    </location>
</feature>
<name>A0A1Y2MGP8_EPING</name>
<feature type="region of interest" description="Disordered" evidence="2">
    <location>
        <begin position="400"/>
        <end position="470"/>
    </location>
</feature>
<feature type="region of interest" description="Disordered" evidence="2">
    <location>
        <begin position="194"/>
        <end position="220"/>
    </location>
</feature>
<keyword evidence="1" id="KW-0479">Metal-binding</keyword>
<evidence type="ECO:0000313" key="5">
    <source>
        <dbReference type="Proteomes" id="UP000193240"/>
    </source>
</evidence>
<dbReference type="OMA" id="FKGRPCE"/>
<gene>
    <name evidence="4" type="ORF">B5807_00879</name>
</gene>
<dbReference type="PROSITE" id="PS00028">
    <property type="entry name" value="ZINC_FINGER_C2H2_1"/>
    <property type="match status" value="1"/>
</dbReference>
<dbReference type="PANTHER" id="PTHR35391">
    <property type="entry name" value="C2H2-TYPE DOMAIN-CONTAINING PROTEIN-RELATED"/>
    <property type="match status" value="1"/>
</dbReference>
<dbReference type="EMBL" id="KZ107838">
    <property type="protein sequence ID" value="OSS55111.1"/>
    <property type="molecule type" value="Genomic_DNA"/>
</dbReference>
<dbReference type="AlphaFoldDB" id="A0A1Y2MGP8"/>
<feature type="region of interest" description="Disordered" evidence="2">
    <location>
        <begin position="136"/>
        <end position="164"/>
    </location>
</feature>
<evidence type="ECO:0000256" key="2">
    <source>
        <dbReference type="SAM" id="MobiDB-lite"/>
    </source>
</evidence>
<proteinExistence type="predicted"/>